<comment type="caution">
    <text evidence="3">The sequence shown here is derived from an EMBL/GenBank/DDBJ whole genome shotgun (WGS) entry which is preliminary data.</text>
</comment>
<dbReference type="SUPFAM" id="SSF48452">
    <property type="entry name" value="TPR-like"/>
    <property type="match status" value="2"/>
</dbReference>
<dbReference type="InterPro" id="IPR058852">
    <property type="entry name" value="HTH_77"/>
</dbReference>
<dbReference type="Pfam" id="PF00931">
    <property type="entry name" value="NB-ARC"/>
    <property type="match status" value="1"/>
</dbReference>
<dbReference type="PRINTS" id="PR00364">
    <property type="entry name" value="DISEASERSIST"/>
</dbReference>
<reference evidence="3 4" key="1">
    <citation type="submission" date="2023-11" db="EMBL/GenBank/DDBJ databases">
        <title>Novel species in genus Nocardioides.</title>
        <authorList>
            <person name="Zhou H."/>
        </authorList>
    </citation>
    <scope>NUCLEOTIDE SEQUENCE [LARGE SCALE GENOMIC DNA]</scope>
    <source>
        <strain evidence="3 4">S-58</strain>
    </source>
</reference>
<keyword evidence="4" id="KW-1185">Reference proteome</keyword>
<feature type="compositionally biased region" description="Basic and acidic residues" evidence="1">
    <location>
        <begin position="937"/>
        <end position="957"/>
    </location>
</feature>
<accession>A0ABU5KE26</accession>
<evidence type="ECO:0000313" key="3">
    <source>
        <dbReference type="EMBL" id="MDZ5662710.1"/>
    </source>
</evidence>
<dbReference type="InterPro" id="IPR005158">
    <property type="entry name" value="BTAD"/>
</dbReference>
<dbReference type="InterPro" id="IPR027417">
    <property type="entry name" value="P-loop_NTPase"/>
</dbReference>
<dbReference type="Pfam" id="PF25872">
    <property type="entry name" value="HTH_77"/>
    <property type="match status" value="1"/>
</dbReference>
<feature type="compositionally biased region" description="Basic and acidic residues" evidence="1">
    <location>
        <begin position="908"/>
        <end position="920"/>
    </location>
</feature>
<dbReference type="SMART" id="SM01043">
    <property type="entry name" value="BTAD"/>
    <property type="match status" value="1"/>
</dbReference>
<dbReference type="EMBL" id="JAXQPW010000004">
    <property type="protein sequence ID" value="MDZ5662710.1"/>
    <property type="molecule type" value="Genomic_DNA"/>
</dbReference>
<dbReference type="InterPro" id="IPR011990">
    <property type="entry name" value="TPR-like_helical_dom_sf"/>
</dbReference>
<evidence type="ECO:0000256" key="1">
    <source>
        <dbReference type="SAM" id="MobiDB-lite"/>
    </source>
</evidence>
<proteinExistence type="predicted"/>
<dbReference type="InterPro" id="IPR002182">
    <property type="entry name" value="NB-ARC"/>
</dbReference>
<gene>
    <name evidence="3" type="ORF">SFC79_13125</name>
</gene>
<dbReference type="Pfam" id="PF03704">
    <property type="entry name" value="BTAD"/>
    <property type="match status" value="1"/>
</dbReference>
<dbReference type="PANTHER" id="PTHR47691">
    <property type="entry name" value="REGULATOR-RELATED"/>
    <property type="match status" value="1"/>
</dbReference>
<dbReference type="Gene3D" id="1.10.10.10">
    <property type="entry name" value="Winged helix-like DNA-binding domain superfamily/Winged helix DNA-binding domain"/>
    <property type="match status" value="1"/>
</dbReference>
<dbReference type="SUPFAM" id="SSF52540">
    <property type="entry name" value="P-loop containing nucleoside triphosphate hydrolases"/>
    <property type="match status" value="1"/>
</dbReference>
<feature type="domain" description="Bacterial transcriptional activator" evidence="2">
    <location>
        <begin position="101"/>
        <end position="219"/>
    </location>
</feature>
<dbReference type="Gene3D" id="1.25.40.10">
    <property type="entry name" value="Tetratricopeptide repeat domain"/>
    <property type="match status" value="2"/>
</dbReference>
<dbReference type="PANTHER" id="PTHR47691:SF3">
    <property type="entry name" value="HTH-TYPE TRANSCRIPTIONAL REGULATOR RV0890C-RELATED"/>
    <property type="match status" value="1"/>
</dbReference>
<dbReference type="Gene3D" id="3.40.50.300">
    <property type="entry name" value="P-loop containing nucleotide triphosphate hydrolases"/>
    <property type="match status" value="1"/>
</dbReference>
<organism evidence="3 4">
    <name type="scientific">Nocardioides renjunii</name>
    <dbReference type="NCBI Taxonomy" id="3095075"/>
    <lineage>
        <taxon>Bacteria</taxon>
        <taxon>Bacillati</taxon>
        <taxon>Actinomycetota</taxon>
        <taxon>Actinomycetes</taxon>
        <taxon>Propionibacteriales</taxon>
        <taxon>Nocardioidaceae</taxon>
        <taxon>Nocardioides</taxon>
    </lineage>
</organism>
<name>A0ABU5KE26_9ACTN</name>
<dbReference type="Proteomes" id="UP001291999">
    <property type="component" value="Unassembled WGS sequence"/>
</dbReference>
<feature type="region of interest" description="Disordered" evidence="1">
    <location>
        <begin position="224"/>
        <end position="246"/>
    </location>
</feature>
<evidence type="ECO:0000259" key="2">
    <source>
        <dbReference type="SMART" id="SM01043"/>
    </source>
</evidence>
<feature type="region of interest" description="Disordered" evidence="1">
    <location>
        <begin position="908"/>
        <end position="957"/>
    </location>
</feature>
<sequence length="957" mass="104680">MHVDISLLGGFAVVVDGRAVAANAWGRRSAATLVKVLALRPGRQLPREQLVDLLWPDLLLEQAAPRLHKAAHYARTAVGIPSAVVLAGDVVALLPGAEVTVDVERFDRAAGDPSSVGDAIDLYRGDLLPEDLYEPWADAERQRLRVCYLQLLRAAGRWAELLVAEPLDEEAHLRLVQQHVESGDRGQALRQLDAMARLWRDELGTEPGPAARALHARAQAMPPVEPSALAPGSGSTRVPRPATPTVGREDDVAAVVSLLEDHRLVTLLGVGGVGKTRLAAEVAHAYGRATPHRTAYVDLTKVADAGLVAELAVSELGIRSGDNSNVVQMLHEALQRQDMLLVLDNFEHVVEAADLVSEMLQWSADLRVLVTSRARLRVAGEHVYEVHPLTVDGDEGLTDAVALFEQVATAVDPHFELGHHTEDVVAICRAVDGLPLAIEIAGGHLRTLSPALLRERLTSRLGSAAAAGRDLPDRQQTIPAAIDWSLQLLGPAEQRLFGLFSLFHGAVPLEAVEAVWADGDVVDPLSVLVDHSLVRRTTGYRNEPRFGMLSLVREHAARLVDGDRDAGRAAHAAFFASYLDDLYERRWTDATYRWLDDIGEMLHEVRAAHAWAAREGDLTLTASITASLGAYWFLEGNHAEGLRWIDEMLAVEDQLDPLVSARIRLAAGFMAFPSSRPEARTHWERATGLFRDLGETRLVAYGLAVTSATYIDDDERIDLAMQTNDEALELGRGVGSPALVAQVLNIRGELTRVAGRDEEARAAYEEGLQISSDLDDELYVSVFLSNLSYLADHRGDHEEARRLTHRALRICWSQGRRLMAAWTVSQLAGPEHALGRPELGAVLIGAGDEALRVLGARRHPGDVPEHDRVVAAIRAALGDERFEELRSEGARMTLDEALDLVLDRPRVEPARGMTDPDYRHLPAPVRLDDTIAEVDPEPPRDPEGDGNRDHYRALRDD</sequence>
<evidence type="ECO:0000313" key="4">
    <source>
        <dbReference type="Proteomes" id="UP001291999"/>
    </source>
</evidence>
<protein>
    <submittedName>
        <fullName evidence="3">NB-ARC domain-containing protein</fullName>
    </submittedName>
</protein>
<dbReference type="RefSeq" id="WP_322424689.1">
    <property type="nucleotide sequence ID" value="NZ_JAXQPW010000004.1"/>
</dbReference>
<dbReference type="InterPro" id="IPR036388">
    <property type="entry name" value="WH-like_DNA-bd_sf"/>
</dbReference>